<dbReference type="AlphaFoldDB" id="A0A9X7GG69"/>
<dbReference type="EMBL" id="NVDU01000003">
    <property type="protein sequence ID" value="PFV35793.1"/>
    <property type="molecule type" value="Genomic_DNA"/>
</dbReference>
<proteinExistence type="predicted"/>
<reference evidence="1 2" key="1">
    <citation type="submission" date="2017-09" db="EMBL/GenBank/DDBJ databases">
        <title>Large-scale bioinformatics analysis of Bacillus genomes uncovers conserved roles of natural products in bacterial physiology.</title>
        <authorList>
            <consortium name="Agbiome Team Llc"/>
            <person name="Bleich R.M."/>
            <person name="Grubbs K.J."/>
            <person name="Santa Maria K.C."/>
            <person name="Allen S.E."/>
            <person name="Farag S."/>
            <person name="Shank E.A."/>
            <person name="Bowers A."/>
        </authorList>
    </citation>
    <scope>NUCLEOTIDE SEQUENCE [LARGE SCALE GENOMIC DNA]</scope>
    <source>
        <strain evidence="1 2">AFS060060</strain>
    </source>
</reference>
<protein>
    <submittedName>
        <fullName evidence="1">Uncharacterized protein</fullName>
    </submittedName>
</protein>
<comment type="caution">
    <text evidence="1">The sequence shown here is derived from an EMBL/GenBank/DDBJ whole genome shotgun (WGS) entry which is preliminary data.</text>
</comment>
<name>A0A9X7GG69_BACTU</name>
<evidence type="ECO:0000313" key="1">
    <source>
        <dbReference type="EMBL" id="PFV35793.1"/>
    </source>
</evidence>
<gene>
    <name evidence="1" type="ORF">COK99_01865</name>
</gene>
<sequence length="109" mass="12937">MIMIINTVFDSFEYPVEGTFFNIYPFAEALYKAERITFEVFSSFVDLERLDGYIEGRIEDYVFDYELYNMNSICLEDARVSSLYVIHTELNKELELMKILNNNELLLMV</sequence>
<evidence type="ECO:0000313" key="2">
    <source>
        <dbReference type="Proteomes" id="UP000223366"/>
    </source>
</evidence>
<organism evidence="1 2">
    <name type="scientific">Bacillus thuringiensis</name>
    <dbReference type="NCBI Taxonomy" id="1428"/>
    <lineage>
        <taxon>Bacteria</taxon>
        <taxon>Bacillati</taxon>
        <taxon>Bacillota</taxon>
        <taxon>Bacilli</taxon>
        <taxon>Bacillales</taxon>
        <taxon>Bacillaceae</taxon>
        <taxon>Bacillus</taxon>
        <taxon>Bacillus cereus group</taxon>
    </lineage>
</organism>
<accession>A0A9X7GG69</accession>
<dbReference type="Proteomes" id="UP000223366">
    <property type="component" value="Unassembled WGS sequence"/>
</dbReference>
<dbReference type="RefSeq" id="WP_098205393.1">
    <property type="nucleotide sequence ID" value="NZ_NTYX01000011.1"/>
</dbReference>